<evidence type="ECO:0000256" key="2">
    <source>
        <dbReference type="ARBA" id="ARBA00012727"/>
    </source>
</evidence>
<evidence type="ECO:0000256" key="10">
    <source>
        <dbReference type="ARBA" id="ARBA00022801"/>
    </source>
</evidence>
<dbReference type="GO" id="GO:0005524">
    <property type="term" value="F:ATP binding"/>
    <property type="evidence" value="ECO:0007669"/>
    <property type="project" value="UniProtKB-KW"/>
</dbReference>
<protein>
    <recommendedName>
        <fullName evidence="2">DNA ligase (ATP)</fullName>
        <ecNumber evidence="2">6.5.1.1</ecNumber>
    </recommendedName>
    <alternativeName>
        <fullName evidence="19">NHEJ DNA polymerase</fullName>
    </alternativeName>
</protein>
<keyword evidence="9" id="KW-0227">DNA damage</keyword>
<dbReference type="PANTHER" id="PTHR42705:SF2">
    <property type="entry name" value="BIFUNCTIONAL NON-HOMOLOGOUS END JOINING PROTEIN LIGD"/>
    <property type="match status" value="1"/>
</dbReference>
<dbReference type="Pfam" id="PF21686">
    <property type="entry name" value="LigD_Prim-Pol"/>
    <property type="match status" value="1"/>
</dbReference>
<keyword evidence="7" id="KW-0479">Metal-binding</keyword>
<name>A0A5C6LWH6_9BACT</name>
<dbReference type="Proteomes" id="UP000318815">
    <property type="component" value="Unassembled WGS sequence"/>
</dbReference>
<organism evidence="22 23">
    <name type="scientific">Chitinophaga pinensis</name>
    <dbReference type="NCBI Taxonomy" id="79329"/>
    <lineage>
        <taxon>Bacteria</taxon>
        <taxon>Pseudomonadati</taxon>
        <taxon>Bacteroidota</taxon>
        <taxon>Chitinophagia</taxon>
        <taxon>Chitinophagales</taxon>
        <taxon>Chitinophagaceae</taxon>
        <taxon>Chitinophaga</taxon>
    </lineage>
</organism>
<comment type="cofactor">
    <cofactor evidence="1">
        <name>Mn(2+)</name>
        <dbReference type="ChEBI" id="CHEBI:29035"/>
    </cofactor>
</comment>
<keyword evidence="11" id="KW-0269">Exonuclease</keyword>
<dbReference type="InterPro" id="IPR014143">
    <property type="entry name" value="NHEJ_ligase_prk"/>
</dbReference>
<dbReference type="InterPro" id="IPR012310">
    <property type="entry name" value="DNA_ligase_ATP-dep_cent"/>
</dbReference>
<dbReference type="InterPro" id="IPR014146">
    <property type="entry name" value="LigD_ligase_dom"/>
</dbReference>
<accession>A0A5C6LWH6</accession>
<dbReference type="PROSITE" id="PS50160">
    <property type="entry name" value="DNA_LIGASE_A3"/>
    <property type="match status" value="1"/>
</dbReference>
<keyword evidence="16" id="KW-0234">DNA repair</keyword>
<dbReference type="Gene3D" id="3.90.920.10">
    <property type="entry name" value="DNA primase, PRIM domain"/>
    <property type="match status" value="1"/>
</dbReference>
<evidence type="ECO:0000256" key="3">
    <source>
        <dbReference type="ARBA" id="ARBA00022598"/>
    </source>
</evidence>
<keyword evidence="14" id="KW-0238">DNA-binding</keyword>
<keyword evidence="12" id="KW-0067">ATP-binding</keyword>
<keyword evidence="3 22" id="KW-0436">Ligase</keyword>
<dbReference type="NCBIfam" id="TIGR02779">
    <property type="entry name" value="NHEJ_ligase_lig"/>
    <property type="match status" value="1"/>
</dbReference>
<dbReference type="NCBIfam" id="TIGR02776">
    <property type="entry name" value="NHEJ_ligase_prk"/>
    <property type="match status" value="1"/>
</dbReference>
<evidence type="ECO:0000256" key="14">
    <source>
        <dbReference type="ARBA" id="ARBA00023125"/>
    </source>
</evidence>
<dbReference type="Gene3D" id="3.30.470.30">
    <property type="entry name" value="DNA ligase/mRNA capping enzyme"/>
    <property type="match status" value="1"/>
</dbReference>
<dbReference type="AlphaFoldDB" id="A0A5C6LWH6"/>
<dbReference type="InterPro" id="IPR012309">
    <property type="entry name" value="DNA_ligase_ATP-dep_C"/>
</dbReference>
<dbReference type="SUPFAM" id="SSF56091">
    <property type="entry name" value="DNA ligase/mRNA capping enzyme, catalytic domain"/>
    <property type="match status" value="1"/>
</dbReference>
<gene>
    <name evidence="22" type="primary">ligD</name>
    <name evidence="22" type="ORF">FEF09_06180</name>
</gene>
<sequence>MLATLVDHPVDAPGWLYEVKWDGYRAIALLNKGKVQLISRNNKSFDDKFYPVYHALEAWKINAVIDGEIVVLTPNGISSFADLQNWRSEADGELIYYVFDLLWLNGYDLTQLPLIQRRELLERLFPAPDIIRLSTAFRDTSSTSFLSAARSLGLEGIIAKKEDSSYLKGARSRDWLKIKINKRHEVVIGGYTRNENSSKPFSSLLVGVFEKGKLQYTGKIGTGFTSAQQKDMMQAFKPLIRKTSPFSTVPDINKPSRFRPNPPKATAIWLSPKLVCEVSYAEITSDGVMRHPSFEGMRIDKAAKDVGKEEAIPVAKVVKEAAGSISQQMLTPVTGGNRKTLLNPSEATQVKTVSKHALKFTNLNKVFWPEEKYTKRDMLNYYYQVAPYILPYLKDRPQSLNRFPNGIKGKSFYQKDVTGKAPDWIKTFPYHTSEGEDKNFMVPTDEASLLYMANLGAIEMNPWNSKISKPDYPDWCIIDLDPTEKNTFEQVIRTAQVTKEVLDSIKVPGYCKTSGSTGIHIYIPLNAKYTYEDCQLFGKWIAAQVHHQLPSFTSIERMTQNRKGKIYVDYLQNRPKATLAAPYSLRPKPGATVSMPLHWEEVKKGLKMKDFNITNALARINEMGDIFKPVLGKGIDMKKILRSIQP</sequence>
<dbReference type="NCBIfam" id="TIGR02778">
    <property type="entry name" value="ligD_pol"/>
    <property type="match status" value="1"/>
</dbReference>
<keyword evidence="6" id="KW-0540">Nuclease</keyword>
<evidence type="ECO:0000256" key="11">
    <source>
        <dbReference type="ARBA" id="ARBA00022839"/>
    </source>
</evidence>
<dbReference type="RefSeq" id="WP_146304302.1">
    <property type="nucleotide sequence ID" value="NZ_VOHS01000004.1"/>
</dbReference>
<dbReference type="GO" id="GO:0004527">
    <property type="term" value="F:exonuclease activity"/>
    <property type="evidence" value="ECO:0007669"/>
    <property type="project" value="UniProtKB-KW"/>
</dbReference>
<dbReference type="GO" id="GO:0003910">
    <property type="term" value="F:DNA ligase (ATP) activity"/>
    <property type="evidence" value="ECO:0007669"/>
    <property type="project" value="UniProtKB-EC"/>
</dbReference>
<dbReference type="GO" id="GO:0003677">
    <property type="term" value="F:DNA binding"/>
    <property type="evidence" value="ECO:0007669"/>
    <property type="project" value="UniProtKB-KW"/>
</dbReference>
<evidence type="ECO:0000256" key="17">
    <source>
        <dbReference type="ARBA" id="ARBA00023211"/>
    </source>
</evidence>
<dbReference type="GO" id="GO:0006281">
    <property type="term" value="P:DNA repair"/>
    <property type="evidence" value="ECO:0007669"/>
    <property type="project" value="UniProtKB-KW"/>
</dbReference>
<dbReference type="InterPro" id="IPR012340">
    <property type="entry name" value="NA-bd_OB-fold"/>
</dbReference>
<dbReference type="CDD" id="cd07971">
    <property type="entry name" value="OBF_DNA_ligase_LigD"/>
    <property type="match status" value="1"/>
</dbReference>
<dbReference type="CDD" id="cd07906">
    <property type="entry name" value="Adenylation_DNA_ligase_LigD_LigC"/>
    <property type="match status" value="1"/>
</dbReference>
<evidence type="ECO:0000256" key="19">
    <source>
        <dbReference type="ARBA" id="ARBA00029943"/>
    </source>
</evidence>
<dbReference type="GO" id="GO:0046872">
    <property type="term" value="F:metal ion binding"/>
    <property type="evidence" value="ECO:0007669"/>
    <property type="project" value="UniProtKB-KW"/>
</dbReference>
<dbReference type="Gene3D" id="3.30.1490.70">
    <property type="match status" value="1"/>
</dbReference>
<keyword evidence="13" id="KW-0239">DNA-directed DNA polymerase</keyword>
<dbReference type="OrthoDB" id="9802472at2"/>
<keyword evidence="5" id="KW-0548">Nucleotidyltransferase</keyword>
<evidence type="ECO:0000256" key="20">
    <source>
        <dbReference type="ARBA" id="ARBA00034003"/>
    </source>
</evidence>
<evidence type="ECO:0000256" key="13">
    <source>
        <dbReference type="ARBA" id="ARBA00022932"/>
    </source>
</evidence>
<comment type="catalytic activity">
    <reaction evidence="20">
        <text>ATP + (deoxyribonucleotide)n-3'-hydroxyl + 5'-phospho-(deoxyribonucleotide)m = (deoxyribonucleotide)n+m + AMP + diphosphate.</text>
        <dbReference type="EC" id="6.5.1.1"/>
    </reaction>
</comment>
<feature type="domain" description="ATP-dependent DNA ligase family profile" evidence="21">
    <location>
        <begin position="87"/>
        <end position="229"/>
    </location>
</feature>
<dbReference type="Pfam" id="PF01068">
    <property type="entry name" value="DNA_ligase_A_M"/>
    <property type="match status" value="1"/>
</dbReference>
<dbReference type="InterPro" id="IPR014145">
    <property type="entry name" value="LigD_pol_dom"/>
</dbReference>
<dbReference type="GO" id="GO:0006310">
    <property type="term" value="P:DNA recombination"/>
    <property type="evidence" value="ECO:0007669"/>
    <property type="project" value="UniProtKB-KW"/>
</dbReference>
<evidence type="ECO:0000256" key="7">
    <source>
        <dbReference type="ARBA" id="ARBA00022723"/>
    </source>
</evidence>
<dbReference type="EC" id="6.5.1.1" evidence="2"/>
<evidence type="ECO:0000313" key="23">
    <source>
        <dbReference type="Proteomes" id="UP000318815"/>
    </source>
</evidence>
<evidence type="ECO:0000256" key="15">
    <source>
        <dbReference type="ARBA" id="ARBA00023172"/>
    </source>
</evidence>
<dbReference type="EMBL" id="VOHS01000004">
    <property type="protein sequence ID" value="TWW01581.1"/>
    <property type="molecule type" value="Genomic_DNA"/>
</dbReference>
<evidence type="ECO:0000256" key="4">
    <source>
        <dbReference type="ARBA" id="ARBA00022679"/>
    </source>
</evidence>
<comment type="caution">
    <text evidence="22">The sequence shown here is derived from an EMBL/GenBank/DDBJ whole genome shotgun (WGS) entry which is preliminary data.</text>
</comment>
<evidence type="ECO:0000256" key="12">
    <source>
        <dbReference type="ARBA" id="ARBA00022840"/>
    </source>
</evidence>
<evidence type="ECO:0000256" key="16">
    <source>
        <dbReference type="ARBA" id="ARBA00023204"/>
    </source>
</evidence>
<keyword evidence="8" id="KW-0547">Nucleotide-binding</keyword>
<evidence type="ECO:0000256" key="9">
    <source>
        <dbReference type="ARBA" id="ARBA00022763"/>
    </source>
</evidence>
<keyword evidence="10" id="KW-0378">Hydrolase</keyword>
<evidence type="ECO:0000259" key="21">
    <source>
        <dbReference type="PROSITE" id="PS50160"/>
    </source>
</evidence>
<evidence type="ECO:0000256" key="6">
    <source>
        <dbReference type="ARBA" id="ARBA00022722"/>
    </source>
</evidence>
<keyword evidence="23" id="KW-1185">Reference proteome</keyword>
<evidence type="ECO:0000313" key="22">
    <source>
        <dbReference type="EMBL" id="TWW01581.1"/>
    </source>
</evidence>
<keyword evidence="17" id="KW-0464">Manganese</keyword>
<keyword evidence="18" id="KW-0511">Multifunctional enzyme</keyword>
<keyword evidence="4" id="KW-0808">Transferase</keyword>
<dbReference type="GO" id="GO:0003887">
    <property type="term" value="F:DNA-directed DNA polymerase activity"/>
    <property type="evidence" value="ECO:0007669"/>
    <property type="project" value="UniProtKB-KW"/>
</dbReference>
<evidence type="ECO:0000256" key="8">
    <source>
        <dbReference type="ARBA" id="ARBA00022741"/>
    </source>
</evidence>
<evidence type="ECO:0000256" key="1">
    <source>
        <dbReference type="ARBA" id="ARBA00001936"/>
    </source>
</evidence>
<dbReference type="CDD" id="cd04865">
    <property type="entry name" value="LigD_Pol_like_2"/>
    <property type="match status" value="1"/>
</dbReference>
<dbReference type="Gene3D" id="2.40.50.140">
    <property type="entry name" value="Nucleic acid-binding proteins"/>
    <property type="match status" value="1"/>
</dbReference>
<proteinExistence type="predicted"/>
<reference evidence="22 23" key="1">
    <citation type="submission" date="2019-08" db="EMBL/GenBank/DDBJ databases">
        <title>Whole genome sequencing of chitin degrading bacteria Chitinophaga pinensis YS16.</title>
        <authorList>
            <person name="Singh R.P."/>
            <person name="Manchanda G."/>
            <person name="Maurya I.K."/>
            <person name="Joshi N.K."/>
            <person name="Srivastava A.K."/>
        </authorList>
    </citation>
    <scope>NUCLEOTIDE SEQUENCE [LARGE SCALE GENOMIC DNA]</scope>
    <source>
        <strain evidence="22 23">YS-16</strain>
    </source>
</reference>
<keyword evidence="15" id="KW-0233">DNA recombination</keyword>
<dbReference type="SUPFAM" id="SSF50249">
    <property type="entry name" value="Nucleic acid-binding proteins"/>
    <property type="match status" value="1"/>
</dbReference>
<dbReference type="PANTHER" id="PTHR42705">
    <property type="entry name" value="BIFUNCTIONAL NON-HOMOLOGOUS END JOINING PROTEIN LIGD"/>
    <property type="match status" value="1"/>
</dbReference>
<evidence type="ECO:0000256" key="18">
    <source>
        <dbReference type="ARBA" id="ARBA00023268"/>
    </source>
</evidence>
<dbReference type="Pfam" id="PF04679">
    <property type="entry name" value="DNA_ligase_A_C"/>
    <property type="match status" value="1"/>
</dbReference>
<dbReference type="InterPro" id="IPR052171">
    <property type="entry name" value="NHEJ_LigD"/>
</dbReference>
<evidence type="ECO:0000256" key="5">
    <source>
        <dbReference type="ARBA" id="ARBA00022695"/>
    </source>
</evidence>